<keyword evidence="1" id="KW-0479">Metal-binding</keyword>
<dbReference type="PROSITE" id="PS50157">
    <property type="entry name" value="ZINC_FINGER_C2H2_2"/>
    <property type="match status" value="2"/>
</dbReference>
<keyword evidence="2 4" id="KW-0863">Zinc-finger</keyword>
<reference evidence="7 8" key="1">
    <citation type="journal article" date="2013" name="Plant Cell">
        <title>The transition from a phytopathogenic smut ancestor to an anamorphic biocontrol agent deciphered by comparative whole-genome analysis.</title>
        <authorList>
            <person name="Lefebvre F."/>
            <person name="Joly D.L."/>
            <person name="Labbe C."/>
            <person name="Teichmann B."/>
            <person name="Linning R."/>
            <person name="Belzile F."/>
            <person name="Bakkeren G."/>
            <person name="Belanger R.R."/>
        </authorList>
    </citation>
    <scope>NUCLEOTIDE SEQUENCE [LARGE SCALE GENOMIC DNA]</scope>
    <source>
        <strain evidence="7 8">PF-1</strain>
    </source>
</reference>
<dbReference type="PANTHER" id="PTHR23235">
    <property type="entry name" value="KRUEPPEL-LIKE TRANSCRIPTION FACTOR"/>
    <property type="match status" value="1"/>
</dbReference>
<dbReference type="PROSITE" id="PS00028">
    <property type="entry name" value="ZINC_FINGER_C2H2_1"/>
    <property type="match status" value="1"/>
</dbReference>
<dbReference type="GO" id="GO:0008270">
    <property type="term" value="F:zinc ion binding"/>
    <property type="evidence" value="ECO:0007669"/>
    <property type="project" value="UniProtKB-KW"/>
</dbReference>
<dbReference type="GeneID" id="19318589"/>
<dbReference type="Gene3D" id="3.30.160.60">
    <property type="entry name" value="Classic Zinc Finger"/>
    <property type="match status" value="3"/>
</dbReference>
<feature type="compositionally biased region" description="Polar residues" evidence="5">
    <location>
        <begin position="25"/>
        <end position="40"/>
    </location>
</feature>
<dbReference type="KEGG" id="pfp:PFL1_04486"/>
<dbReference type="OrthoDB" id="8922241at2759"/>
<dbReference type="Proteomes" id="UP000053664">
    <property type="component" value="Unassembled WGS sequence"/>
</dbReference>
<name>A0A061H6R9_9BASI</name>
<dbReference type="AlphaFoldDB" id="A0A061H6R9"/>
<evidence type="ECO:0000259" key="6">
    <source>
        <dbReference type="PROSITE" id="PS50157"/>
    </source>
</evidence>
<dbReference type="InterPro" id="IPR036236">
    <property type="entry name" value="Znf_C2H2_sf"/>
</dbReference>
<evidence type="ECO:0000256" key="5">
    <source>
        <dbReference type="SAM" id="MobiDB-lite"/>
    </source>
</evidence>
<evidence type="ECO:0000256" key="1">
    <source>
        <dbReference type="ARBA" id="ARBA00022723"/>
    </source>
</evidence>
<dbReference type="InterPro" id="IPR013087">
    <property type="entry name" value="Znf_C2H2_type"/>
</dbReference>
<evidence type="ECO:0000313" key="8">
    <source>
        <dbReference type="Proteomes" id="UP000053664"/>
    </source>
</evidence>
<dbReference type="PANTHER" id="PTHR23235:SF120">
    <property type="entry name" value="KRUPPEL-LIKE FACTOR 15"/>
    <property type="match status" value="1"/>
</dbReference>
<feature type="domain" description="C2H2-type" evidence="6">
    <location>
        <begin position="308"/>
        <end position="337"/>
    </location>
</feature>
<sequence length="387" mass="42121">MTTLLQTPRTAHFPGMSQDLDHSYNDPSRATSASFQQQQPKDVGDSVYGAHYGEPASLAGRPTEAMFRFMAQDHVAPMETNSCPPDGPTYPAADFDGDLTSSSATMLGYPHPASSNGLRSDLADSTLSFPELPASLLDEAPEYEYSTHTRVNVFDAPQVFGDGFAETALGLGPDGTPLLGGNANDLALWSSSTDQSNEQAFQTDYLYQATAFDQPDEHGSLRAAGHPDTQIDGTLPGAADRIDAEGIARCPYPNCNKTFAKNRSYNLKAHLRSHSQMKPFACAVCPRAFSRKHDLERHARVHSGDKPYICEICGKGFPRSDALRRHWRVEKECGEKAAQLEAGQPFAAVMGAGGGHFGHEQGDIPGPHHHFNNEHQAWLEAQRRRIG</sequence>
<dbReference type="SMART" id="SM00355">
    <property type="entry name" value="ZnF_C2H2"/>
    <property type="match status" value="3"/>
</dbReference>
<keyword evidence="3" id="KW-0862">Zinc</keyword>
<dbReference type="Pfam" id="PF00096">
    <property type="entry name" value="zf-C2H2"/>
    <property type="match status" value="2"/>
</dbReference>
<dbReference type="eggNOG" id="KOG1721">
    <property type="taxonomic scope" value="Eukaryota"/>
</dbReference>
<dbReference type="FunFam" id="3.30.160.60:FF:000843">
    <property type="entry name" value="Potential zinc finger protein"/>
    <property type="match status" value="1"/>
</dbReference>
<feature type="domain" description="C2H2-type" evidence="6">
    <location>
        <begin position="280"/>
        <end position="307"/>
    </location>
</feature>
<protein>
    <recommendedName>
        <fullName evidence="6">C2H2-type domain-containing protein</fullName>
    </recommendedName>
</protein>
<evidence type="ECO:0000256" key="4">
    <source>
        <dbReference type="PROSITE-ProRule" id="PRU00042"/>
    </source>
</evidence>
<dbReference type="GO" id="GO:0000978">
    <property type="term" value="F:RNA polymerase II cis-regulatory region sequence-specific DNA binding"/>
    <property type="evidence" value="ECO:0007669"/>
    <property type="project" value="TreeGrafter"/>
</dbReference>
<evidence type="ECO:0000313" key="7">
    <source>
        <dbReference type="EMBL" id="EPQ28159.1"/>
    </source>
</evidence>
<dbReference type="FunFam" id="3.30.160.60:FF:002485">
    <property type="entry name" value="Potential zinc finger protein"/>
    <property type="match status" value="1"/>
</dbReference>
<proteinExistence type="predicted"/>
<evidence type="ECO:0000256" key="2">
    <source>
        <dbReference type="ARBA" id="ARBA00022771"/>
    </source>
</evidence>
<accession>A0A061H6R9</accession>
<feature type="region of interest" description="Disordered" evidence="5">
    <location>
        <begin position="1"/>
        <end position="45"/>
    </location>
</feature>
<evidence type="ECO:0000256" key="3">
    <source>
        <dbReference type="ARBA" id="ARBA00022833"/>
    </source>
</evidence>
<dbReference type="SUPFAM" id="SSF57667">
    <property type="entry name" value="beta-beta-alpha zinc fingers"/>
    <property type="match status" value="1"/>
</dbReference>
<dbReference type="EMBL" id="KE361636">
    <property type="protein sequence ID" value="EPQ28159.1"/>
    <property type="molecule type" value="Genomic_DNA"/>
</dbReference>
<dbReference type="GO" id="GO:0000981">
    <property type="term" value="F:DNA-binding transcription factor activity, RNA polymerase II-specific"/>
    <property type="evidence" value="ECO:0007669"/>
    <property type="project" value="TreeGrafter"/>
</dbReference>
<gene>
    <name evidence="7" type="ORF">PFL1_04486</name>
</gene>
<organism evidence="7 8">
    <name type="scientific">Pseudozyma flocculosa PF-1</name>
    <dbReference type="NCBI Taxonomy" id="1277687"/>
    <lineage>
        <taxon>Eukaryota</taxon>
        <taxon>Fungi</taxon>
        <taxon>Dikarya</taxon>
        <taxon>Basidiomycota</taxon>
        <taxon>Ustilaginomycotina</taxon>
        <taxon>Ustilaginomycetes</taxon>
        <taxon>Ustilaginales</taxon>
        <taxon>Ustilaginaceae</taxon>
        <taxon>Pseudozyma</taxon>
    </lineage>
</organism>
<dbReference type="HOGENOM" id="CLU_713960_0_0_1"/>
<dbReference type="RefSeq" id="XP_007880201.1">
    <property type="nucleotide sequence ID" value="XM_007882010.1"/>
</dbReference>